<dbReference type="AlphaFoldDB" id="A0A232FB77"/>
<keyword evidence="2" id="KW-1185">Reference proteome</keyword>
<gene>
    <name evidence="1" type="ORF">TSAR_013719</name>
</gene>
<name>A0A232FB77_9HYME</name>
<dbReference type="EMBL" id="NNAY01000556">
    <property type="protein sequence ID" value="OXU27693.1"/>
    <property type="molecule type" value="Genomic_DNA"/>
</dbReference>
<protein>
    <submittedName>
        <fullName evidence="1">Uncharacterized protein</fullName>
    </submittedName>
</protein>
<organism evidence="1 2">
    <name type="scientific">Trichomalopsis sarcophagae</name>
    <dbReference type="NCBI Taxonomy" id="543379"/>
    <lineage>
        <taxon>Eukaryota</taxon>
        <taxon>Metazoa</taxon>
        <taxon>Ecdysozoa</taxon>
        <taxon>Arthropoda</taxon>
        <taxon>Hexapoda</taxon>
        <taxon>Insecta</taxon>
        <taxon>Pterygota</taxon>
        <taxon>Neoptera</taxon>
        <taxon>Endopterygota</taxon>
        <taxon>Hymenoptera</taxon>
        <taxon>Apocrita</taxon>
        <taxon>Proctotrupomorpha</taxon>
        <taxon>Chalcidoidea</taxon>
        <taxon>Pteromalidae</taxon>
        <taxon>Pteromalinae</taxon>
        <taxon>Trichomalopsis</taxon>
    </lineage>
</organism>
<evidence type="ECO:0000313" key="2">
    <source>
        <dbReference type="Proteomes" id="UP000215335"/>
    </source>
</evidence>
<sequence length="69" mass="7475">MAVSISIKIEYIISKAEGLLNSDKLTVTSGFKGNEGLRLSDKPRDFTGTSHCTLIAGKPIFMAEQCIDL</sequence>
<comment type="caution">
    <text evidence="1">The sequence shown here is derived from an EMBL/GenBank/DDBJ whole genome shotgun (WGS) entry which is preliminary data.</text>
</comment>
<proteinExistence type="predicted"/>
<reference evidence="1 2" key="1">
    <citation type="journal article" date="2017" name="Curr. Biol.">
        <title>The Evolution of Venom by Co-option of Single-Copy Genes.</title>
        <authorList>
            <person name="Martinson E.O."/>
            <person name="Mrinalini"/>
            <person name="Kelkar Y.D."/>
            <person name="Chang C.H."/>
            <person name="Werren J.H."/>
        </authorList>
    </citation>
    <scope>NUCLEOTIDE SEQUENCE [LARGE SCALE GENOMIC DNA]</scope>
    <source>
        <strain evidence="1 2">Alberta</strain>
        <tissue evidence="1">Whole body</tissue>
    </source>
</reference>
<evidence type="ECO:0000313" key="1">
    <source>
        <dbReference type="EMBL" id="OXU27693.1"/>
    </source>
</evidence>
<dbReference type="Proteomes" id="UP000215335">
    <property type="component" value="Unassembled WGS sequence"/>
</dbReference>
<accession>A0A232FB77</accession>